<evidence type="ECO:0000256" key="1">
    <source>
        <dbReference type="ARBA" id="ARBA00023015"/>
    </source>
</evidence>
<organism evidence="6 7">
    <name type="scientific">Kitasatospora phosalacinea</name>
    <dbReference type="NCBI Taxonomy" id="2065"/>
    <lineage>
        <taxon>Bacteria</taxon>
        <taxon>Bacillati</taxon>
        <taxon>Actinomycetota</taxon>
        <taxon>Actinomycetes</taxon>
        <taxon>Kitasatosporales</taxon>
        <taxon>Streptomycetaceae</taxon>
        <taxon>Kitasatospora</taxon>
    </lineage>
</organism>
<dbReference type="InterPro" id="IPR011991">
    <property type="entry name" value="ArsR-like_HTH"/>
</dbReference>
<keyword evidence="2" id="KW-0238">DNA-binding</keyword>
<dbReference type="InterPro" id="IPR036388">
    <property type="entry name" value="WH-like_DNA-bd_sf"/>
</dbReference>
<keyword evidence="1" id="KW-0805">Transcription regulation</keyword>
<dbReference type="InterPro" id="IPR002577">
    <property type="entry name" value="HTH_HxlR"/>
</dbReference>
<dbReference type="Gene3D" id="1.10.10.10">
    <property type="entry name" value="Winged helix-like DNA-binding domain superfamily/Winged helix DNA-binding domain"/>
    <property type="match status" value="2"/>
</dbReference>
<dbReference type="PANTHER" id="PTHR33204:SF37">
    <property type="entry name" value="HTH-TYPE TRANSCRIPTIONAL REGULATOR YODB"/>
    <property type="match status" value="1"/>
</dbReference>
<evidence type="ECO:0000256" key="3">
    <source>
        <dbReference type="ARBA" id="ARBA00023163"/>
    </source>
</evidence>
<evidence type="ECO:0000256" key="2">
    <source>
        <dbReference type="ARBA" id="ARBA00023125"/>
    </source>
</evidence>
<dbReference type="RefSeq" id="WP_033252451.1">
    <property type="nucleotide sequence ID" value="NZ_BSRX01000046.1"/>
</dbReference>
<dbReference type="PROSITE" id="PS51118">
    <property type="entry name" value="HTH_HXLR"/>
    <property type="match status" value="1"/>
</dbReference>
<sequence length="269" mass="29108">MPITPPADPQAVEAALRRLAPNWTTDIVRAIARYGPTLQVREVADYVPALSESYASKRLSAMRQDGLVVRDDAFDKRAPYRLSEQALTLGPVYRSLAQWSSEHISPTMLGRPGRIEDALQRLQPLETTRIVQLLAEGGSMHFSRIAAESGVYRQLITPRLARLQADGLVVSTGSRHHGPYALTEAGQALGPVYAALQQWHDRHTANGPAHAPAAKVRSLTAPAEGVQGARTAAALRRSPVPPSLFSHAPQPQPQVPYAVTAASHPARGR</sequence>
<feature type="domain" description="HTH hxlR-type" evidence="5">
    <location>
        <begin position="8"/>
        <end position="108"/>
    </location>
</feature>
<keyword evidence="3" id="KW-0804">Transcription</keyword>
<dbReference type="GO" id="GO:0003677">
    <property type="term" value="F:DNA binding"/>
    <property type="evidence" value="ECO:0007669"/>
    <property type="project" value="UniProtKB-KW"/>
</dbReference>
<dbReference type="Pfam" id="PF01638">
    <property type="entry name" value="HxlR"/>
    <property type="match status" value="2"/>
</dbReference>
<protein>
    <recommendedName>
        <fullName evidence="5">HTH hxlR-type domain-containing protein</fullName>
    </recommendedName>
</protein>
<accession>A0A9W6PN47</accession>
<name>A0A9W6PN47_9ACTN</name>
<gene>
    <name evidence="6" type="ORF">Kpho01_60260</name>
</gene>
<evidence type="ECO:0000259" key="5">
    <source>
        <dbReference type="PROSITE" id="PS51118"/>
    </source>
</evidence>
<proteinExistence type="predicted"/>
<dbReference type="InterPro" id="IPR036390">
    <property type="entry name" value="WH_DNA-bd_sf"/>
</dbReference>
<reference evidence="6" key="1">
    <citation type="submission" date="2023-02" db="EMBL/GenBank/DDBJ databases">
        <title>Kitasatospora phosalacinea NBRC 14362.</title>
        <authorList>
            <person name="Ichikawa N."/>
            <person name="Sato H."/>
            <person name="Tonouchi N."/>
        </authorList>
    </citation>
    <scope>NUCLEOTIDE SEQUENCE</scope>
    <source>
        <strain evidence="6">NBRC 14362</strain>
    </source>
</reference>
<dbReference type="PANTHER" id="PTHR33204">
    <property type="entry name" value="TRANSCRIPTIONAL REGULATOR, MARR FAMILY"/>
    <property type="match status" value="1"/>
</dbReference>
<evidence type="ECO:0000256" key="4">
    <source>
        <dbReference type="SAM" id="MobiDB-lite"/>
    </source>
</evidence>
<evidence type="ECO:0000313" key="7">
    <source>
        <dbReference type="Proteomes" id="UP001165143"/>
    </source>
</evidence>
<dbReference type="EMBL" id="BSRX01000046">
    <property type="protein sequence ID" value="GLW58015.1"/>
    <property type="molecule type" value="Genomic_DNA"/>
</dbReference>
<dbReference type="AlphaFoldDB" id="A0A9W6PN47"/>
<comment type="caution">
    <text evidence="6">The sequence shown here is derived from an EMBL/GenBank/DDBJ whole genome shotgun (WGS) entry which is preliminary data.</text>
</comment>
<dbReference type="Proteomes" id="UP001165143">
    <property type="component" value="Unassembled WGS sequence"/>
</dbReference>
<dbReference type="SUPFAM" id="SSF46785">
    <property type="entry name" value="Winged helix' DNA-binding domain"/>
    <property type="match status" value="2"/>
</dbReference>
<dbReference type="CDD" id="cd00090">
    <property type="entry name" value="HTH_ARSR"/>
    <property type="match status" value="1"/>
</dbReference>
<dbReference type="OrthoDB" id="4302401at2"/>
<feature type="region of interest" description="Disordered" evidence="4">
    <location>
        <begin position="239"/>
        <end position="269"/>
    </location>
</feature>
<evidence type="ECO:0000313" key="6">
    <source>
        <dbReference type="EMBL" id="GLW58015.1"/>
    </source>
</evidence>